<gene>
    <name evidence="2" type="ORF">H8708_04570</name>
</gene>
<keyword evidence="3" id="KW-1185">Reference proteome</keyword>
<evidence type="ECO:0000313" key="2">
    <source>
        <dbReference type="EMBL" id="MBC8598511.1"/>
    </source>
</evidence>
<organism evidence="2 3">
    <name type="scientific">Enterocloster hominis</name>
    <name type="common">ex Liu et al. 2021</name>
    <dbReference type="NCBI Taxonomy" id="2763663"/>
    <lineage>
        <taxon>Bacteria</taxon>
        <taxon>Bacillati</taxon>
        <taxon>Bacillota</taxon>
        <taxon>Clostridia</taxon>
        <taxon>Lachnospirales</taxon>
        <taxon>Lachnospiraceae</taxon>
        <taxon>Enterocloster</taxon>
    </lineage>
</organism>
<proteinExistence type="predicted"/>
<dbReference type="RefSeq" id="WP_262427108.1">
    <property type="nucleotide sequence ID" value="NZ_JACRTJ010000011.1"/>
</dbReference>
<name>A0ABR7NSI7_9FIRM</name>
<dbReference type="EMBL" id="JACRTJ010000011">
    <property type="protein sequence ID" value="MBC8598511.1"/>
    <property type="molecule type" value="Genomic_DNA"/>
</dbReference>
<protein>
    <submittedName>
        <fullName evidence="2">Uncharacterized protein</fullName>
    </submittedName>
</protein>
<evidence type="ECO:0000256" key="1">
    <source>
        <dbReference type="SAM" id="MobiDB-lite"/>
    </source>
</evidence>
<evidence type="ECO:0000313" key="3">
    <source>
        <dbReference type="Proteomes" id="UP000647491"/>
    </source>
</evidence>
<accession>A0ABR7NSI7</accession>
<sequence>MTIKEAYTIHDEITGSMILEEALERASYNRDEKKEDTYFTGQAEEQGNPRLWLGKYSARLKRKTGKISGYASAGAWALEIERGAFRPELFLRRTAALTEMGNGQDDGGSGVQTGNEPELYGPEAGTGKK</sequence>
<feature type="region of interest" description="Disordered" evidence="1">
    <location>
        <begin position="99"/>
        <end position="129"/>
    </location>
</feature>
<reference evidence="2 3" key="1">
    <citation type="submission" date="2020-08" db="EMBL/GenBank/DDBJ databases">
        <title>Genome public.</title>
        <authorList>
            <person name="Liu C."/>
            <person name="Sun Q."/>
        </authorList>
    </citation>
    <scope>NUCLEOTIDE SEQUENCE [LARGE SCALE GENOMIC DNA]</scope>
    <source>
        <strain evidence="2 3">BX10</strain>
    </source>
</reference>
<comment type="caution">
    <text evidence="2">The sequence shown here is derived from an EMBL/GenBank/DDBJ whole genome shotgun (WGS) entry which is preliminary data.</text>
</comment>
<dbReference type="Proteomes" id="UP000647491">
    <property type="component" value="Unassembled WGS sequence"/>
</dbReference>